<feature type="compositionally biased region" description="Polar residues" evidence="1">
    <location>
        <begin position="154"/>
        <end position="171"/>
    </location>
</feature>
<evidence type="ECO:0000259" key="2">
    <source>
        <dbReference type="Pfam" id="PF00501"/>
    </source>
</evidence>
<dbReference type="Pfam" id="PF13193">
    <property type="entry name" value="AMP-binding_C"/>
    <property type="match status" value="1"/>
</dbReference>
<dbReference type="OrthoDB" id="3444674at2"/>
<dbReference type="CDD" id="cd04433">
    <property type="entry name" value="AFD_class_I"/>
    <property type="match status" value="1"/>
</dbReference>
<evidence type="ECO:0000313" key="5">
    <source>
        <dbReference type="Proteomes" id="UP000022835"/>
    </source>
</evidence>
<sequence length="498" mass="52226">MNDAAATISSRLAASLAGYGDSPCIEFNGRWYTGNEIAAYACAIDDSLRLAGVADGATVAVVARNRPPHAAAVIGLLGGGRWVPMIYSFQSAEAIGRDIEQLEPAAVVADREDWTAPVIAAARRTGTAGVAVSLTSPTVELVAGIDRVSARLTSSGRDGSTGLQVLTSGTTGPPKRHPIPASVLDHTVSSVAITGASADEPPELMYWPLGGIGGVCQLITGAYLGKRIALLEKFSVAEWVRVVKTYGIRRCGLQPAAVRMLLDADLASEDLVSLEYVISAAGPLDPETRDAFEQRYGVPVLLAYGATEFAGSVCTWTPDLYREFGATKRASSGRVMPNTEVRILDPNGESEVPTGEQGVLEARIASISPDWIRTNDLASIDVDGFITLHGRADGAINRGGFKVLPETVRRVLVGHPSVRDAAVVGVPDPRLGEVPFAAVEAVPGAPAPDPADLVARVRGALPKHHVPVEVVVVAELPRNQSLKVSLRDIAAMYSGGPE</sequence>
<dbReference type="GO" id="GO:0006631">
    <property type="term" value="P:fatty acid metabolic process"/>
    <property type="evidence" value="ECO:0007669"/>
    <property type="project" value="TreeGrafter"/>
</dbReference>
<dbReference type="STRING" id="1440774.Y900_009080"/>
<evidence type="ECO:0000313" key="4">
    <source>
        <dbReference type="EMBL" id="KDE99097.1"/>
    </source>
</evidence>
<dbReference type="AlphaFoldDB" id="A0A064CJX2"/>
<dbReference type="Gene3D" id="3.40.50.12780">
    <property type="entry name" value="N-terminal domain of ligase-like"/>
    <property type="match status" value="1"/>
</dbReference>
<feature type="domain" description="AMP-binding enzyme C-terminal" evidence="3">
    <location>
        <begin position="411"/>
        <end position="483"/>
    </location>
</feature>
<dbReference type="eggNOG" id="COG0318">
    <property type="taxonomic scope" value="Bacteria"/>
</dbReference>
<dbReference type="Gene3D" id="3.30.300.30">
    <property type="match status" value="1"/>
</dbReference>
<proteinExistence type="predicted"/>
<dbReference type="EMBL" id="JALN02000001">
    <property type="protein sequence ID" value="KDE99097.1"/>
    <property type="molecule type" value="Genomic_DNA"/>
</dbReference>
<dbReference type="InterPro" id="IPR000873">
    <property type="entry name" value="AMP-dep_synth/lig_dom"/>
</dbReference>
<dbReference type="SUPFAM" id="SSF56801">
    <property type="entry name" value="Acetyl-CoA synthetase-like"/>
    <property type="match status" value="1"/>
</dbReference>
<dbReference type="RefSeq" id="WP_081845042.1">
    <property type="nucleotide sequence ID" value="NZ_JALN02000001.1"/>
</dbReference>
<comment type="caution">
    <text evidence="4">The sequence shown here is derived from an EMBL/GenBank/DDBJ whole genome shotgun (WGS) entry which is preliminary data.</text>
</comment>
<dbReference type="PANTHER" id="PTHR43201:SF32">
    <property type="entry name" value="2-SUCCINYLBENZOATE--COA LIGASE, CHLOROPLASTIC_PEROXISOMAL"/>
    <property type="match status" value="1"/>
</dbReference>
<organism evidence="4 5">
    <name type="scientific">Mycolicibacterium aromaticivorans JS19b1 = JCM 16368</name>
    <dbReference type="NCBI Taxonomy" id="1440774"/>
    <lineage>
        <taxon>Bacteria</taxon>
        <taxon>Bacillati</taxon>
        <taxon>Actinomycetota</taxon>
        <taxon>Actinomycetes</taxon>
        <taxon>Mycobacteriales</taxon>
        <taxon>Mycobacteriaceae</taxon>
        <taxon>Mycolicibacterium</taxon>
    </lineage>
</organism>
<protein>
    <submittedName>
        <fullName evidence="4">AMP-dependent synthetase</fullName>
    </submittedName>
</protein>
<feature type="domain" description="AMP-dependent synthetase/ligase" evidence="2">
    <location>
        <begin position="14"/>
        <end position="362"/>
    </location>
</feature>
<dbReference type="Pfam" id="PF00501">
    <property type="entry name" value="AMP-binding"/>
    <property type="match status" value="1"/>
</dbReference>
<dbReference type="InterPro" id="IPR025110">
    <property type="entry name" value="AMP-bd_C"/>
</dbReference>
<feature type="region of interest" description="Disordered" evidence="1">
    <location>
        <begin position="154"/>
        <end position="177"/>
    </location>
</feature>
<evidence type="ECO:0000256" key="1">
    <source>
        <dbReference type="SAM" id="MobiDB-lite"/>
    </source>
</evidence>
<dbReference type="InterPro" id="IPR042099">
    <property type="entry name" value="ANL_N_sf"/>
</dbReference>
<reference evidence="4" key="1">
    <citation type="submission" date="2014-05" db="EMBL/GenBank/DDBJ databases">
        <title>Genome sequence of Mycobacterium aromaticivorans strain JS19b1T (= DSM 45407T).</title>
        <authorList>
            <person name="Kwak Y."/>
            <person name="Park G.-S."/>
            <person name="Li Q.X."/>
            <person name="Lee S.-E."/>
            <person name="Shin J.-H."/>
        </authorList>
    </citation>
    <scope>NUCLEOTIDE SEQUENCE [LARGE SCALE GENOMIC DNA]</scope>
    <source>
        <strain evidence="4">JS19b1</strain>
    </source>
</reference>
<dbReference type="GO" id="GO:0031956">
    <property type="term" value="F:medium-chain fatty acid-CoA ligase activity"/>
    <property type="evidence" value="ECO:0007669"/>
    <property type="project" value="TreeGrafter"/>
</dbReference>
<accession>A0A064CJX2</accession>
<gene>
    <name evidence="4" type="ORF">Y900_009080</name>
</gene>
<dbReference type="PANTHER" id="PTHR43201">
    <property type="entry name" value="ACYL-COA SYNTHETASE"/>
    <property type="match status" value="1"/>
</dbReference>
<dbReference type="Proteomes" id="UP000022835">
    <property type="component" value="Unassembled WGS sequence"/>
</dbReference>
<evidence type="ECO:0000259" key="3">
    <source>
        <dbReference type="Pfam" id="PF13193"/>
    </source>
</evidence>
<keyword evidence="5" id="KW-1185">Reference proteome</keyword>
<name>A0A064CJX2_9MYCO</name>
<dbReference type="InterPro" id="IPR045851">
    <property type="entry name" value="AMP-bd_C_sf"/>
</dbReference>